<sequence length="233" mass="25182">MSQSSSTLQTPPRTQHKHKHNHKFINLTPDHYTTNSTSISPGPSILSGASSGSDRTTNPIADTDHEELPRSSSAAACEKPHSPPHLSRPRPRLIPRARRRPAPPADGGGDALARSMLAREHTAALRRLPEQQSLEVQPQDMAAGMYGERTEEEEQEEEEHGGPIEEVPTNSETAKEARPAKGKSGASASSTAVVWWSVVLVVRVTVIGAAVLVGGLHGRELARRLRPGLPVRR</sequence>
<protein>
    <submittedName>
        <fullName evidence="3">Uncharacterized protein</fullName>
    </submittedName>
</protein>
<name>A0AAV9JU33_9PEZI</name>
<dbReference type="AlphaFoldDB" id="A0AAV9JU33"/>
<keyword evidence="4" id="KW-1185">Reference proteome</keyword>
<keyword evidence="2" id="KW-0812">Transmembrane</keyword>
<evidence type="ECO:0000313" key="3">
    <source>
        <dbReference type="EMBL" id="KAK4548951.1"/>
    </source>
</evidence>
<feature type="compositionally biased region" description="Polar residues" evidence="1">
    <location>
        <begin position="1"/>
        <end position="13"/>
    </location>
</feature>
<feature type="compositionally biased region" description="Basic residues" evidence="1">
    <location>
        <begin position="14"/>
        <end position="23"/>
    </location>
</feature>
<keyword evidence="2" id="KW-1133">Transmembrane helix</keyword>
<organism evidence="3 4">
    <name type="scientific">Oleoguttula mirabilis</name>
    <dbReference type="NCBI Taxonomy" id="1507867"/>
    <lineage>
        <taxon>Eukaryota</taxon>
        <taxon>Fungi</taxon>
        <taxon>Dikarya</taxon>
        <taxon>Ascomycota</taxon>
        <taxon>Pezizomycotina</taxon>
        <taxon>Dothideomycetes</taxon>
        <taxon>Dothideomycetidae</taxon>
        <taxon>Mycosphaerellales</taxon>
        <taxon>Teratosphaeriaceae</taxon>
        <taxon>Oleoguttula</taxon>
    </lineage>
</organism>
<feature type="transmembrane region" description="Helical" evidence="2">
    <location>
        <begin position="193"/>
        <end position="216"/>
    </location>
</feature>
<evidence type="ECO:0000313" key="4">
    <source>
        <dbReference type="Proteomes" id="UP001324427"/>
    </source>
</evidence>
<proteinExistence type="predicted"/>
<feature type="compositionally biased region" description="Polar residues" evidence="1">
    <location>
        <begin position="31"/>
        <end position="60"/>
    </location>
</feature>
<evidence type="ECO:0000256" key="1">
    <source>
        <dbReference type="SAM" id="MobiDB-lite"/>
    </source>
</evidence>
<feature type="region of interest" description="Disordered" evidence="1">
    <location>
        <begin position="1"/>
        <end position="111"/>
    </location>
</feature>
<accession>A0AAV9JU33</accession>
<evidence type="ECO:0000256" key="2">
    <source>
        <dbReference type="SAM" id="Phobius"/>
    </source>
</evidence>
<keyword evidence="2" id="KW-0472">Membrane</keyword>
<feature type="region of interest" description="Disordered" evidence="1">
    <location>
        <begin position="145"/>
        <end position="186"/>
    </location>
</feature>
<gene>
    <name evidence="3" type="ORF">LTR36_008724</name>
</gene>
<dbReference type="EMBL" id="JAVFHQ010000006">
    <property type="protein sequence ID" value="KAK4548951.1"/>
    <property type="molecule type" value="Genomic_DNA"/>
</dbReference>
<comment type="caution">
    <text evidence="3">The sequence shown here is derived from an EMBL/GenBank/DDBJ whole genome shotgun (WGS) entry which is preliminary data.</text>
</comment>
<feature type="compositionally biased region" description="Acidic residues" evidence="1">
    <location>
        <begin position="150"/>
        <end position="159"/>
    </location>
</feature>
<feature type="compositionally biased region" description="Basic residues" evidence="1">
    <location>
        <begin position="87"/>
        <end position="101"/>
    </location>
</feature>
<reference evidence="3 4" key="1">
    <citation type="submission" date="2021-11" db="EMBL/GenBank/DDBJ databases">
        <title>Black yeast isolated from Biological Soil Crust.</title>
        <authorList>
            <person name="Kurbessoian T."/>
        </authorList>
    </citation>
    <scope>NUCLEOTIDE SEQUENCE [LARGE SCALE GENOMIC DNA]</scope>
    <source>
        <strain evidence="3 4">CCFEE 5522</strain>
    </source>
</reference>
<dbReference type="Proteomes" id="UP001324427">
    <property type="component" value="Unassembled WGS sequence"/>
</dbReference>